<accession>A0A9N9UQ38</accession>
<protein>
    <recommendedName>
        <fullName evidence="4">NmrA-like domain-containing protein</fullName>
    </recommendedName>
</protein>
<dbReference type="InterPro" id="IPR008030">
    <property type="entry name" value="NmrA-like"/>
</dbReference>
<reference evidence="5 6" key="2">
    <citation type="submission" date="2021-10" db="EMBL/GenBank/DDBJ databases">
        <authorList>
            <person name="Piombo E."/>
        </authorList>
    </citation>
    <scope>NUCLEOTIDE SEQUENCE [LARGE SCALE GENOMIC DNA]</scope>
</reference>
<evidence type="ECO:0000256" key="2">
    <source>
        <dbReference type="ARBA" id="ARBA00022857"/>
    </source>
</evidence>
<evidence type="ECO:0000313" key="6">
    <source>
        <dbReference type="Proteomes" id="UP000754883"/>
    </source>
</evidence>
<feature type="domain" description="NmrA-like" evidence="4">
    <location>
        <begin position="5"/>
        <end position="263"/>
    </location>
</feature>
<name>A0A9N9UQ38_9HYPO</name>
<dbReference type="SUPFAM" id="SSF51735">
    <property type="entry name" value="NAD(P)-binding Rossmann-fold domains"/>
    <property type="match status" value="1"/>
</dbReference>
<dbReference type="GO" id="GO:0005634">
    <property type="term" value="C:nucleus"/>
    <property type="evidence" value="ECO:0007669"/>
    <property type="project" value="TreeGrafter"/>
</dbReference>
<dbReference type="EMBL" id="CABFNO020001527">
    <property type="protein sequence ID" value="CAG9994362.1"/>
    <property type="molecule type" value="Genomic_DNA"/>
</dbReference>
<evidence type="ECO:0000256" key="3">
    <source>
        <dbReference type="ARBA" id="ARBA00023002"/>
    </source>
</evidence>
<keyword evidence="6" id="KW-1185">Reference proteome</keyword>
<dbReference type="GO" id="GO:0016491">
    <property type="term" value="F:oxidoreductase activity"/>
    <property type="evidence" value="ECO:0007669"/>
    <property type="project" value="UniProtKB-KW"/>
</dbReference>
<dbReference type="Gene3D" id="3.90.25.10">
    <property type="entry name" value="UDP-galactose 4-epimerase, domain 1"/>
    <property type="match status" value="1"/>
</dbReference>
<evidence type="ECO:0000313" key="5">
    <source>
        <dbReference type="EMBL" id="CAG9994362.1"/>
    </source>
</evidence>
<dbReference type="Proteomes" id="UP000754883">
    <property type="component" value="Unassembled WGS sequence"/>
</dbReference>
<dbReference type="InterPro" id="IPR051164">
    <property type="entry name" value="NmrA-like_oxidored"/>
</dbReference>
<dbReference type="PANTHER" id="PTHR42748">
    <property type="entry name" value="NITROGEN METABOLITE REPRESSION PROTEIN NMRA FAMILY MEMBER"/>
    <property type="match status" value="1"/>
</dbReference>
<reference evidence="6" key="1">
    <citation type="submission" date="2019-06" db="EMBL/GenBank/DDBJ databases">
        <authorList>
            <person name="Broberg M."/>
        </authorList>
    </citation>
    <scope>NUCLEOTIDE SEQUENCE [LARGE SCALE GENOMIC DNA]</scope>
</reference>
<sequence length="339" mass="37023">MATSKKTIVVVGGTGILGSSVARSLHDNPDFHVRVTTRDPLSAKAARLTDCGIEVVKADSWNIDELTKALSGCWGLFLNIDSDAPNFKQQIGPSELDMGRLILHTAAAVGIKHVVHASLPAATKLTQGRVPMVNWDDKAAISEYALKNKQFSTATILSAGWFLENSFDPKYAASFGGFAMIKDDDGFYTWKTPPMGNDPESVPFLAVADDYGDFVHGVFLNPQKWDRKYVHGVSESLSFTDMTAAFQRATGLRARYQKLGTGQSLMAGNELKTKEVNGLFDVMHAVQGRFFNGEVTEPRHAKELKAAVSLVRRGKTSTTPMTAEQFFRKYSPGNPSAKL</sequence>
<comment type="similarity">
    <text evidence="1">Belongs to the NmrA-type oxidoreductase family.</text>
</comment>
<dbReference type="Gene3D" id="3.40.50.720">
    <property type="entry name" value="NAD(P)-binding Rossmann-like Domain"/>
    <property type="match status" value="1"/>
</dbReference>
<dbReference type="InterPro" id="IPR036291">
    <property type="entry name" value="NAD(P)-bd_dom_sf"/>
</dbReference>
<gene>
    <name evidence="5" type="ORF">CBYS24578_00013398</name>
</gene>
<evidence type="ECO:0000259" key="4">
    <source>
        <dbReference type="Pfam" id="PF05368"/>
    </source>
</evidence>
<proteinExistence type="inferred from homology"/>
<organism evidence="5 6">
    <name type="scientific">Clonostachys byssicola</name>
    <dbReference type="NCBI Taxonomy" id="160290"/>
    <lineage>
        <taxon>Eukaryota</taxon>
        <taxon>Fungi</taxon>
        <taxon>Dikarya</taxon>
        <taxon>Ascomycota</taxon>
        <taxon>Pezizomycotina</taxon>
        <taxon>Sordariomycetes</taxon>
        <taxon>Hypocreomycetidae</taxon>
        <taxon>Hypocreales</taxon>
        <taxon>Bionectriaceae</taxon>
        <taxon>Clonostachys</taxon>
    </lineage>
</organism>
<dbReference type="AlphaFoldDB" id="A0A9N9UQ38"/>
<keyword evidence="3" id="KW-0560">Oxidoreductase</keyword>
<keyword evidence="2" id="KW-0521">NADP</keyword>
<evidence type="ECO:0000256" key="1">
    <source>
        <dbReference type="ARBA" id="ARBA00006328"/>
    </source>
</evidence>
<dbReference type="Pfam" id="PF05368">
    <property type="entry name" value="NmrA"/>
    <property type="match status" value="1"/>
</dbReference>
<dbReference type="PANTHER" id="PTHR42748:SF30">
    <property type="entry name" value="NMRA-LIKE DOMAIN-CONTAINING PROTEIN"/>
    <property type="match status" value="1"/>
</dbReference>
<dbReference type="OrthoDB" id="300709at2759"/>
<comment type="caution">
    <text evidence="5">The sequence shown here is derived from an EMBL/GenBank/DDBJ whole genome shotgun (WGS) entry which is preliminary data.</text>
</comment>
<dbReference type="CDD" id="cd05251">
    <property type="entry name" value="NmrA_like_SDR_a"/>
    <property type="match status" value="1"/>
</dbReference>